<proteinExistence type="predicted"/>
<gene>
    <name evidence="2" type="ORF">E2562_004564</name>
</gene>
<dbReference type="EMBL" id="SPHZ02000001">
    <property type="protein sequence ID" value="KAF0931437.1"/>
    <property type="molecule type" value="Genomic_DNA"/>
</dbReference>
<feature type="compositionally biased region" description="Basic residues" evidence="1">
    <location>
        <begin position="103"/>
        <end position="125"/>
    </location>
</feature>
<accession>A0A6G1F3E9</accession>
<comment type="caution">
    <text evidence="2">The sequence shown here is derived from an EMBL/GenBank/DDBJ whole genome shotgun (WGS) entry which is preliminary data.</text>
</comment>
<dbReference type="Proteomes" id="UP000479710">
    <property type="component" value="Unassembled WGS sequence"/>
</dbReference>
<name>A0A6G1F3E9_9ORYZ</name>
<evidence type="ECO:0000313" key="2">
    <source>
        <dbReference type="EMBL" id="KAF0931437.1"/>
    </source>
</evidence>
<protein>
    <submittedName>
        <fullName evidence="2">Uncharacterized protein</fullName>
    </submittedName>
</protein>
<keyword evidence="3" id="KW-1185">Reference proteome</keyword>
<sequence>MGTSNDTEIEDYVVGTSESDAGKNKQQRDTVTLYGPEQGLSWVAQPVSGGRSSILGSALELQASRQGSILYAHIVGDWWHVFVARRLMWSSHNHVTRLQGGNHHGHDKNHPKTSRKNNNKKKATVPRKTTGMTRYSSRRRLDHPSYRMHRSHRKQTLLAKLGHGGRFVRLTSTLRSYVVSGRSEADVGFP</sequence>
<evidence type="ECO:0000256" key="1">
    <source>
        <dbReference type="SAM" id="MobiDB-lite"/>
    </source>
</evidence>
<reference evidence="2 3" key="1">
    <citation type="submission" date="2019-11" db="EMBL/GenBank/DDBJ databases">
        <title>Whole genome sequence of Oryza granulata.</title>
        <authorList>
            <person name="Li W."/>
        </authorList>
    </citation>
    <scope>NUCLEOTIDE SEQUENCE [LARGE SCALE GENOMIC DNA]</scope>
    <source>
        <strain evidence="3">cv. Menghai</strain>
        <tissue evidence="2">Leaf</tissue>
    </source>
</reference>
<feature type="region of interest" description="Disordered" evidence="1">
    <location>
        <begin position="98"/>
        <end position="135"/>
    </location>
</feature>
<organism evidence="2 3">
    <name type="scientific">Oryza meyeriana var. granulata</name>
    <dbReference type="NCBI Taxonomy" id="110450"/>
    <lineage>
        <taxon>Eukaryota</taxon>
        <taxon>Viridiplantae</taxon>
        <taxon>Streptophyta</taxon>
        <taxon>Embryophyta</taxon>
        <taxon>Tracheophyta</taxon>
        <taxon>Spermatophyta</taxon>
        <taxon>Magnoliopsida</taxon>
        <taxon>Liliopsida</taxon>
        <taxon>Poales</taxon>
        <taxon>Poaceae</taxon>
        <taxon>BOP clade</taxon>
        <taxon>Oryzoideae</taxon>
        <taxon>Oryzeae</taxon>
        <taxon>Oryzinae</taxon>
        <taxon>Oryza</taxon>
        <taxon>Oryza meyeriana</taxon>
    </lineage>
</organism>
<evidence type="ECO:0000313" key="3">
    <source>
        <dbReference type="Proteomes" id="UP000479710"/>
    </source>
</evidence>
<dbReference type="AlphaFoldDB" id="A0A6G1F3E9"/>